<keyword evidence="8" id="KW-1185">Reference proteome</keyword>
<protein>
    <submittedName>
        <fullName evidence="7">Major facilitator superfamily domain-containing protein</fullName>
    </submittedName>
</protein>
<evidence type="ECO:0000313" key="8">
    <source>
        <dbReference type="Proteomes" id="UP000311382"/>
    </source>
</evidence>
<keyword evidence="3 6" id="KW-1133">Transmembrane helix</keyword>
<keyword evidence="4 6" id="KW-0472">Membrane</keyword>
<evidence type="ECO:0000256" key="1">
    <source>
        <dbReference type="ARBA" id="ARBA00004141"/>
    </source>
</evidence>
<dbReference type="OrthoDB" id="3026777at2759"/>
<dbReference type="InterPro" id="IPR036259">
    <property type="entry name" value="MFS_trans_sf"/>
</dbReference>
<feature type="transmembrane region" description="Helical" evidence="6">
    <location>
        <begin position="709"/>
        <end position="731"/>
    </location>
</feature>
<feature type="transmembrane region" description="Helical" evidence="6">
    <location>
        <begin position="777"/>
        <end position="796"/>
    </location>
</feature>
<evidence type="ECO:0000256" key="2">
    <source>
        <dbReference type="ARBA" id="ARBA00022692"/>
    </source>
</evidence>
<feature type="transmembrane region" description="Helical" evidence="6">
    <location>
        <begin position="610"/>
        <end position="628"/>
    </location>
</feature>
<gene>
    <name evidence="7" type="ORF">DMC30DRAFT_419931</name>
</gene>
<feature type="transmembrane region" description="Helical" evidence="6">
    <location>
        <begin position="404"/>
        <end position="427"/>
    </location>
</feature>
<feature type="region of interest" description="Disordered" evidence="5">
    <location>
        <begin position="821"/>
        <end position="886"/>
    </location>
</feature>
<feature type="compositionally biased region" description="Basic and acidic residues" evidence="5">
    <location>
        <begin position="855"/>
        <end position="874"/>
    </location>
</feature>
<dbReference type="SUPFAM" id="SSF103473">
    <property type="entry name" value="MFS general substrate transporter"/>
    <property type="match status" value="1"/>
</dbReference>
<feature type="transmembrane region" description="Helical" evidence="6">
    <location>
        <begin position="375"/>
        <end position="398"/>
    </location>
</feature>
<dbReference type="GO" id="GO:0016020">
    <property type="term" value="C:membrane"/>
    <property type="evidence" value="ECO:0007669"/>
    <property type="project" value="UniProtKB-SubCell"/>
</dbReference>
<proteinExistence type="predicted"/>
<dbReference type="Pfam" id="PF07690">
    <property type="entry name" value="MFS_1"/>
    <property type="match status" value="1"/>
</dbReference>
<feature type="compositionally biased region" description="Low complexity" evidence="5">
    <location>
        <begin position="211"/>
        <end position="226"/>
    </location>
</feature>
<feature type="compositionally biased region" description="Low complexity" evidence="5">
    <location>
        <begin position="1"/>
        <end position="11"/>
    </location>
</feature>
<evidence type="ECO:0000256" key="3">
    <source>
        <dbReference type="ARBA" id="ARBA00022989"/>
    </source>
</evidence>
<dbReference type="EMBL" id="SOZI01000220">
    <property type="protein sequence ID" value="TNY17281.1"/>
    <property type="molecule type" value="Genomic_DNA"/>
</dbReference>
<feature type="transmembrane region" description="Helical" evidence="6">
    <location>
        <begin position="679"/>
        <end position="697"/>
    </location>
</feature>
<evidence type="ECO:0000256" key="4">
    <source>
        <dbReference type="ARBA" id="ARBA00023136"/>
    </source>
</evidence>
<dbReference type="PANTHER" id="PTHR23507:SF1">
    <property type="entry name" value="FI18259P1-RELATED"/>
    <property type="match status" value="1"/>
</dbReference>
<feature type="transmembrane region" description="Helical" evidence="6">
    <location>
        <begin position="338"/>
        <end position="363"/>
    </location>
</feature>
<name>A0A5C5FN44_9BASI</name>
<keyword evidence="2 6" id="KW-0812">Transmembrane</keyword>
<evidence type="ECO:0000256" key="5">
    <source>
        <dbReference type="SAM" id="MobiDB-lite"/>
    </source>
</evidence>
<dbReference type="Gene3D" id="1.20.1250.20">
    <property type="entry name" value="MFS general substrate transporter like domains"/>
    <property type="match status" value="1"/>
</dbReference>
<dbReference type="PANTHER" id="PTHR23507">
    <property type="entry name" value="ZGC:174356"/>
    <property type="match status" value="1"/>
</dbReference>
<accession>A0A5C5FN44</accession>
<dbReference type="AlphaFoldDB" id="A0A5C5FN44"/>
<feature type="transmembrane region" description="Helical" evidence="6">
    <location>
        <begin position="571"/>
        <end position="590"/>
    </location>
</feature>
<dbReference type="Proteomes" id="UP000311382">
    <property type="component" value="Unassembled WGS sequence"/>
</dbReference>
<feature type="region of interest" description="Disordered" evidence="5">
    <location>
        <begin position="63"/>
        <end position="131"/>
    </location>
</feature>
<feature type="transmembrane region" description="Helical" evidence="6">
    <location>
        <begin position="274"/>
        <end position="297"/>
    </location>
</feature>
<feature type="region of interest" description="Disordered" evidence="5">
    <location>
        <begin position="1"/>
        <end position="21"/>
    </location>
</feature>
<dbReference type="GO" id="GO:0022857">
    <property type="term" value="F:transmembrane transporter activity"/>
    <property type="evidence" value="ECO:0007669"/>
    <property type="project" value="InterPro"/>
</dbReference>
<comment type="caution">
    <text evidence="7">The sequence shown here is derived from an EMBL/GenBank/DDBJ whole genome shotgun (WGS) entry which is preliminary data.</text>
</comment>
<feature type="compositionally biased region" description="Basic and acidic residues" evidence="5">
    <location>
        <begin position="438"/>
        <end position="458"/>
    </location>
</feature>
<feature type="compositionally biased region" description="Basic and acidic residues" evidence="5">
    <location>
        <begin position="85"/>
        <end position="100"/>
    </location>
</feature>
<feature type="transmembrane region" description="Helical" evidence="6">
    <location>
        <begin position="309"/>
        <end position="332"/>
    </location>
</feature>
<feature type="transmembrane region" description="Helical" evidence="6">
    <location>
        <begin position="743"/>
        <end position="765"/>
    </location>
</feature>
<feature type="region of interest" description="Disordered" evidence="5">
    <location>
        <begin position="200"/>
        <end position="260"/>
    </location>
</feature>
<feature type="compositionally biased region" description="Basic residues" evidence="5">
    <location>
        <begin position="118"/>
        <end position="131"/>
    </location>
</feature>
<feature type="region of interest" description="Disordered" evidence="5">
    <location>
        <begin position="438"/>
        <end position="461"/>
    </location>
</feature>
<organism evidence="7 8">
    <name type="scientific">Rhodotorula diobovata</name>
    <dbReference type="NCBI Taxonomy" id="5288"/>
    <lineage>
        <taxon>Eukaryota</taxon>
        <taxon>Fungi</taxon>
        <taxon>Dikarya</taxon>
        <taxon>Basidiomycota</taxon>
        <taxon>Pucciniomycotina</taxon>
        <taxon>Microbotryomycetes</taxon>
        <taxon>Sporidiobolales</taxon>
        <taxon>Sporidiobolaceae</taxon>
        <taxon>Rhodotorula</taxon>
    </lineage>
</organism>
<sequence length="886" mass="93107">MAPPTSSAASTHSQGDDDDALASRLHLPPHALVFADCAYEGETPNVLADTLWLRPPAPSRTSSWHSILGIPPSSTSHHAAHHHHPPEPEPRAPSHTHAPDIDTDTCNDSDNDNEPSTHRRSSHSRSKSRVRKLAWWQRPSPIWFFPGTFILAMSAGMILAPKIEIYTQLICRAMPVDKSHVSLPPPVLDAGAGGGWGENPTDGAPIAVPSAPGNATATTAAPGTPGDRILFEWTAAAPSSNDEDPSPTAQYAPPAKDGDSWSLQCQKSSAVQAAVAQLALVLALMMGVLSSLTTGWWGAFSDRRGRKPVLLLALCGTVMMDSVFLLTVHYHHILSYNFLFLGPFLDGIVGGWATAQAAVSAYISDCTSPGSRARVFSLLGGCLMGGFALGPLLGSFLISSTGGWVLAPFYVALAAHCAFVVALAVALPESLSRERQLAARERHEADRRAQGEKDKADDALSAGGAAARARRALSRAAARPFAFLKPLGMLLPRAKRSAAADGAGAGVGAGAEDDPELRTNIEWGAGLEEYWHPEEVWRGKAGAGASGARTGGGGGGGDTAGRRDWALTKIATAYACNMALMGVMTVKLLYARTEFGWAPTTTGYFLSYMGFMRLLTLLVVLPLGIRLLRRRPIPTPLRPRPAHGTTSSNPDAEQKAWDAEARWLKIVADSHFDLSLARLSLSLDLVGFLLFLVAPLLGAPRASPAHELLFLLAVAVQSLGSGTSPAIQSLALAHATPRDAGRLFASLSVVQAVAAQVVSPVLFTAVFSRTVGRFDEAIFALAVALSAASLAALGTVRLRRVYVPPGGAARASADGGAAATEEGLGAATTPPYSVTPGAAGAASRKSKSALVPQRGFDEARDDEGARGRARERRGSWSGVGAEPYRD</sequence>
<evidence type="ECO:0000256" key="6">
    <source>
        <dbReference type="SAM" id="Phobius"/>
    </source>
</evidence>
<dbReference type="InterPro" id="IPR011701">
    <property type="entry name" value="MFS"/>
</dbReference>
<reference evidence="7 8" key="1">
    <citation type="submission" date="2019-03" db="EMBL/GenBank/DDBJ databases">
        <title>Rhodosporidium diobovatum UCD-FST 08-225 genome sequencing, assembly, and annotation.</title>
        <authorList>
            <person name="Fakankun I.U."/>
            <person name="Fristensky B."/>
            <person name="Levin D.B."/>
        </authorList>
    </citation>
    <scope>NUCLEOTIDE SEQUENCE [LARGE SCALE GENOMIC DNA]</scope>
    <source>
        <strain evidence="7 8">UCD-FST 08-225</strain>
    </source>
</reference>
<feature type="compositionally biased region" description="Acidic residues" evidence="5">
    <location>
        <begin position="101"/>
        <end position="113"/>
    </location>
</feature>
<comment type="subcellular location">
    <subcellularLocation>
        <location evidence="1">Membrane</location>
        <topology evidence="1">Multi-pass membrane protein</topology>
    </subcellularLocation>
</comment>
<evidence type="ECO:0000313" key="7">
    <source>
        <dbReference type="EMBL" id="TNY17281.1"/>
    </source>
</evidence>